<dbReference type="NCBIfam" id="TIGR00229">
    <property type="entry name" value="sensory_box"/>
    <property type="match status" value="1"/>
</dbReference>
<dbReference type="InterPro" id="IPR036890">
    <property type="entry name" value="HATPase_C_sf"/>
</dbReference>
<dbReference type="RefSeq" id="WP_021054517.1">
    <property type="nucleotide sequence ID" value="NZ_KE356561.1"/>
</dbReference>
<keyword evidence="3" id="KW-0597">Phosphoprotein</keyword>
<dbReference type="CDD" id="cd00082">
    <property type="entry name" value="HisKA"/>
    <property type="match status" value="1"/>
</dbReference>
<comment type="catalytic activity">
    <reaction evidence="1">
        <text>ATP + protein L-histidine = ADP + protein N-phospho-L-histidine.</text>
        <dbReference type="EC" id="2.7.13.3"/>
    </reaction>
</comment>
<dbReference type="InterPro" id="IPR013656">
    <property type="entry name" value="PAS_4"/>
</dbReference>
<dbReference type="PRINTS" id="PR00344">
    <property type="entry name" value="BCTRLSENSOR"/>
</dbReference>
<evidence type="ECO:0000256" key="1">
    <source>
        <dbReference type="ARBA" id="ARBA00000085"/>
    </source>
</evidence>
<keyword evidence="5 9" id="KW-0418">Kinase</keyword>
<dbReference type="Gene3D" id="3.30.565.10">
    <property type="entry name" value="Histidine kinase-like ATPase, C-terminal domain"/>
    <property type="match status" value="1"/>
</dbReference>
<dbReference type="InterPro" id="IPR036097">
    <property type="entry name" value="HisK_dim/P_sf"/>
</dbReference>
<dbReference type="InterPro" id="IPR050736">
    <property type="entry name" value="Sensor_HK_Regulatory"/>
</dbReference>
<dbReference type="Gene3D" id="3.30.450.20">
    <property type="entry name" value="PAS domain"/>
    <property type="match status" value="1"/>
</dbReference>
<protein>
    <recommendedName>
        <fullName evidence="2">histidine kinase</fullName>
        <ecNumber evidence="2">2.7.13.3</ecNumber>
    </recommendedName>
</protein>
<dbReference type="SUPFAM" id="SSF55785">
    <property type="entry name" value="PYP-like sensor domain (PAS domain)"/>
    <property type="match status" value="1"/>
</dbReference>
<dbReference type="Pfam" id="PF08448">
    <property type="entry name" value="PAS_4"/>
    <property type="match status" value="1"/>
</dbReference>
<sequence length="336" mass="37374">MASDRSIDFTPEFLAEMIKSVGVGVGVYTKDGRYVYVNQSYAKLFDVVASELVGEPLWKIVSGVEADKFDTYWASFEDGETRKAETVHAYNNKQLPVATVTTQRSINGTTYHFGTIKDISERKAQQRELRHKNERLESFAGVISHDLRNPLNVAQGYIDLLQDDIDRDELHLVDNALDRMGVLITELLELAQSRKIDQMGAVPIKRVAKQAWQSVDTRRASLNLPETNSQILANNSRLQQLFENLLRNAVEHGGAEVDVTIEITTDGFSIVDNGSGISPDKHDRVFETGYTTSESGTGFGLSIVQQIVSGHDWDIHLSESSEGGTKFEVTSVDFVS</sequence>
<dbReference type="InterPro" id="IPR000014">
    <property type="entry name" value="PAS"/>
</dbReference>
<dbReference type="Pfam" id="PF00512">
    <property type="entry name" value="HisKA"/>
    <property type="match status" value="1"/>
</dbReference>
<dbReference type="PROSITE" id="PS50109">
    <property type="entry name" value="HIS_KIN"/>
    <property type="match status" value="1"/>
</dbReference>
<evidence type="ECO:0000313" key="9">
    <source>
        <dbReference type="EMBL" id="ERG95026.1"/>
    </source>
</evidence>
<dbReference type="SUPFAM" id="SSF47384">
    <property type="entry name" value="Homodimeric domain of signal transducing histidine kinase"/>
    <property type="match status" value="1"/>
</dbReference>
<dbReference type="AlphaFoldDB" id="U1PRQ4"/>
<organism evidence="9 10">
    <name type="scientific">Haloquadratum walsbyi J07HQW2</name>
    <dbReference type="NCBI Taxonomy" id="1238425"/>
    <lineage>
        <taxon>Archaea</taxon>
        <taxon>Methanobacteriati</taxon>
        <taxon>Methanobacteriota</taxon>
        <taxon>Stenosarchaea group</taxon>
        <taxon>Halobacteria</taxon>
        <taxon>Halobacteriales</taxon>
        <taxon>Haloferacaceae</taxon>
        <taxon>Haloquadratum</taxon>
    </lineage>
</organism>
<evidence type="ECO:0000259" key="7">
    <source>
        <dbReference type="PROSITE" id="PS50109"/>
    </source>
</evidence>
<evidence type="ECO:0000313" key="10">
    <source>
        <dbReference type="Proteomes" id="UP000030710"/>
    </source>
</evidence>
<dbReference type="eggNOG" id="arCOG02331">
    <property type="taxonomic scope" value="Archaea"/>
</dbReference>
<evidence type="ECO:0000256" key="4">
    <source>
        <dbReference type="ARBA" id="ARBA00022679"/>
    </source>
</evidence>
<dbReference type="InterPro" id="IPR004358">
    <property type="entry name" value="Sig_transdc_His_kin-like_C"/>
</dbReference>
<keyword evidence="6" id="KW-0902">Two-component regulatory system</keyword>
<evidence type="ECO:0000256" key="5">
    <source>
        <dbReference type="ARBA" id="ARBA00022777"/>
    </source>
</evidence>
<dbReference type="SUPFAM" id="SSF55874">
    <property type="entry name" value="ATPase domain of HSP90 chaperone/DNA topoisomerase II/histidine kinase"/>
    <property type="match status" value="1"/>
</dbReference>
<dbReference type="HOGENOM" id="CLU_000445_114_58_2"/>
<dbReference type="GO" id="GO:0000155">
    <property type="term" value="F:phosphorelay sensor kinase activity"/>
    <property type="evidence" value="ECO:0007669"/>
    <property type="project" value="InterPro"/>
</dbReference>
<dbReference type="InterPro" id="IPR035965">
    <property type="entry name" value="PAS-like_dom_sf"/>
</dbReference>
<dbReference type="EC" id="2.7.13.3" evidence="2"/>
<evidence type="ECO:0000256" key="6">
    <source>
        <dbReference type="ARBA" id="ARBA00023012"/>
    </source>
</evidence>
<dbReference type="SMART" id="SM00388">
    <property type="entry name" value="HisKA"/>
    <property type="match status" value="1"/>
</dbReference>
<dbReference type="SMART" id="SM00091">
    <property type="entry name" value="PAS"/>
    <property type="match status" value="1"/>
</dbReference>
<name>U1PRQ4_9EURY</name>
<dbReference type="SMART" id="SM00387">
    <property type="entry name" value="HATPase_c"/>
    <property type="match status" value="1"/>
</dbReference>
<dbReference type="PROSITE" id="PS50112">
    <property type="entry name" value="PAS"/>
    <property type="match status" value="1"/>
</dbReference>
<feature type="domain" description="PAS" evidence="8">
    <location>
        <begin position="10"/>
        <end position="55"/>
    </location>
</feature>
<dbReference type="PANTHER" id="PTHR43711">
    <property type="entry name" value="TWO-COMPONENT HISTIDINE KINASE"/>
    <property type="match status" value="1"/>
</dbReference>
<evidence type="ECO:0000256" key="3">
    <source>
        <dbReference type="ARBA" id="ARBA00022553"/>
    </source>
</evidence>
<dbReference type="Proteomes" id="UP000030710">
    <property type="component" value="Unassembled WGS sequence"/>
</dbReference>
<reference evidence="9 10" key="1">
    <citation type="journal article" date="2013" name="PLoS ONE">
        <title>Assembly-driven community genomics of a hypersaline microbial ecosystem.</title>
        <authorList>
            <person name="Podell S."/>
            <person name="Ugalde J.A."/>
            <person name="Narasingarao P."/>
            <person name="Banfield J.F."/>
            <person name="Heidelberg K.B."/>
            <person name="Allen E.E."/>
        </authorList>
    </citation>
    <scope>NUCLEOTIDE SEQUENCE [LARGE SCALE GENOMIC DNA]</scope>
    <source>
        <strain evidence="10">J07HQW2</strain>
    </source>
</reference>
<evidence type="ECO:0000256" key="2">
    <source>
        <dbReference type="ARBA" id="ARBA00012438"/>
    </source>
</evidence>
<dbReference type="InterPro" id="IPR003594">
    <property type="entry name" value="HATPase_dom"/>
</dbReference>
<dbReference type="Pfam" id="PF02518">
    <property type="entry name" value="HATPase_c"/>
    <property type="match status" value="1"/>
</dbReference>
<keyword evidence="4" id="KW-0808">Transferase</keyword>
<accession>U1PRQ4</accession>
<dbReference type="PANTHER" id="PTHR43711:SF1">
    <property type="entry name" value="HISTIDINE KINASE 1"/>
    <property type="match status" value="1"/>
</dbReference>
<dbReference type="Gene3D" id="1.10.287.130">
    <property type="match status" value="1"/>
</dbReference>
<dbReference type="InterPro" id="IPR005467">
    <property type="entry name" value="His_kinase_dom"/>
</dbReference>
<feature type="domain" description="Histidine kinase" evidence="7">
    <location>
        <begin position="142"/>
        <end position="330"/>
    </location>
</feature>
<dbReference type="EMBL" id="KE356561">
    <property type="protein sequence ID" value="ERG95026.1"/>
    <property type="molecule type" value="Genomic_DNA"/>
</dbReference>
<dbReference type="InterPro" id="IPR003661">
    <property type="entry name" value="HisK_dim/P_dom"/>
</dbReference>
<proteinExistence type="predicted"/>
<gene>
    <name evidence="9" type="ORF">J07HQW2_01470</name>
</gene>
<dbReference type="STRING" id="1238425.J07HQW2_01470"/>
<evidence type="ECO:0000259" key="8">
    <source>
        <dbReference type="PROSITE" id="PS50112"/>
    </source>
</evidence>